<evidence type="ECO:0000313" key="3">
    <source>
        <dbReference type="EnsemblPlants" id="EMT17587"/>
    </source>
</evidence>
<proteinExistence type="predicted"/>
<evidence type="ECO:0008006" key="4">
    <source>
        <dbReference type="Google" id="ProtNLM"/>
    </source>
</evidence>
<organism evidence="3">
    <name type="scientific">Aegilops tauschii</name>
    <name type="common">Tausch's goatgrass</name>
    <name type="synonym">Aegilops squarrosa</name>
    <dbReference type="NCBI Taxonomy" id="37682"/>
    <lineage>
        <taxon>Eukaryota</taxon>
        <taxon>Viridiplantae</taxon>
        <taxon>Streptophyta</taxon>
        <taxon>Embryophyta</taxon>
        <taxon>Tracheophyta</taxon>
        <taxon>Spermatophyta</taxon>
        <taxon>Magnoliopsida</taxon>
        <taxon>Liliopsida</taxon>
        <taxon>Poales</taxon>
        <taxon>Poaceae</taxon>
        <taxon>BOP clade</taxon>
        <taxon>Pooideae</taxon>
        <taxon>Triticodae</taxon>
        <taxon>Triticeae</taxon>
        <taxon>Triticinae</taxon>
        <taxon>Aegilops</taxon>
    </lineage>
</organism>
<feature type="domain" description="KIB1-4 beta-propeller" evidence="1">
    <location>
        <begin position="247"/>
        <end position="504"/>
    </location>
</feature>
<reference evidence="3" key="1">
    <citation type="submission" date="2015-06" db="UniProtKB">
        <authorList>
            <consortium name="EnsemblPlants"/>
        </authorList>
    </citation>
    <scope>IDENTIFICATION</scope>
</reference>
<evidence type="ECO:0000259" key="1">
    <source>
        <dbReference type="Pfam" id="PF03478"/>
    </source>
</evidence>
<accession>N1R3Z3</accession>
<dbReference type="InterPro" id="IPR005174">
    <property type="entry name" value="KIB1-4_b-propeller"/>
</dbReference>
<dbReference type="Gene3D" id="1.20.1280.50">
    <property type="match status" value="1"/>
</dbReference>
<dbReference type="InterPro" id="IPR036047">
    <property type="entry name" value="F-box-like_dom_sf"/>
</dbReference>
<evidence type="ECO:0000259" key="2">
    <source>
        <dbReference type="Pfam" id="PF12937"/>
    </source>
</evidence>
<dbReference type="AlphaFoldDB" id="N1R3Z3"/>
<protein>
    <recommendedName>
        <fullName evidence="4">F-box domain-containing protein</fullName>
    </recommendedName>
</protein>
<dbReference type="PANTHER" id="PTHR33110">
    <property type="entry name" value="F-BOX/KELCH-REPEAT PROTEIN-RELATED"/>
    <property type="match status" value="1"/>
</dbReference>
<feature type="domain" description="F-box" evidence="2">
    <location>
        <begin position="183"/>
        <end position="221"/>
    </location>
</feature>
<dbReference type="Pfam" id="PF03478">
    <property type="entry name" value="Beta-prop_KIB1-4"/>
    <property type="match status" value="1"/>
</dbReference>
<dbReference type="EnsemblPlants" id="EMT17587">
    <property type="protein sequence ID" value="EMT17587"/>
    <property type="gene ID" value="F775_17329"/>
</dbReference>
<dbReference type="PANTHER" id="PTHR33110:SF90">
    <property type="entry name" value="F-BOX DOMAIN-CONTAINING PROTEIN"/>
    <property type="match status" value="1"/>
</dbReference>
<name>N1R3Z3_AEGTA</name>
<dbReference type="InterPro" id="IPR001810">
    <property type="entry name" value="F-box_dom"/>
</dbReference>
<dbReference type="Pfam" id="PF12937">
    <property type="entry name" value="F-box-like"/>
    <property type="match status" value="1"/>
</dbReference>
<sequence length="540" mass="60328">MYAVSIVVLGCIFMMWNLWNAGNAVNNDVAPIERWSKLPDGFLKINIDASFQKDNETASTVLTLALLSNELDIARNRVLFREWRMSWLPKDHGAHMSLGGSMNWHDAANDIVSSLVASDLAASTSRRINGAQVSKPYPPGPLIGRPPQNDRRRRCRVDLRRLLMGLCVGKSTYGDTCPSSPCWRDLPPEVAGLVLSRLASHNDRLSFGAVCRDWRHALRHQRSLLRPALPCINLGNGTYRSLADNKKVRRCFPTPKGCRAGACFGNLVLYRHKSSGRFFLRDPFFGGDTGAAIEISTNYYSRSTVNGGGGDFGTMSMKASVRIKMLVCSSSSPLIAAILPNISLSAPQIRGAWSPIPCHDHYGSGYKDIAFHHGKAFALTSSEELFCHESFVANRENHQQMHQPLINHVIKKQRDMYASYYLVVSSDDQKLLMVRWRRSSTDVFVLNLCVFEADFDKGHWLEVRDLGEQVLFVGRNCSRAFAAGRASSEHHDQIFQGGNRVFILGTEWKRAWPLIEAASCDPHNLSYCVYDMISGETSLV</sequence>
<dbReference type="SUPFAM" id="SSF81383">
    <property type="entry name" value="F-box domain"/>
    <property type="match status" value="1"/>
</dbReference>